<comment type="similarity">
    <text evidence="1 3">Belongs to the short-chain dehydrogenases/reductases (SDR) family.</text>
</comment>
<keyword evidence="5" id="KW-1185">Reference proteome</keyword>
<dbReference type="EMBL" id="JAGYVZ010000033">
    <property type="protein sequence ID" value="MBS7233784.1"/>
    <property type="molecule type" value="Genomic_DNA"/>
</dbReference>
<organism evidence="4 5">
    <name type="scientific">Flavobacterium psychroterrae</name>
    <dbReference type="NCBI Taxonomy" id="2133767"/>
    <lineage>
        <taxon>Bacteria</taxon>
        <taxon>Pseudomonadati</taxon>
        <taxon>Bacteroidota</taxon>
        <taxon>Flavobacteriia</taxon>
        <taxon>Flavobacteriales</taxon>
        <taxon>Flavobacteriaceae</taxon>
        <taxon>Flavobacterium</taxon>
    </lineage>
</organism>
<evidence type="ECO:0000256" key="1">
    <source>
        <dbReference type="ARBA" id="ARBA00006484"/>
    </source>
</evidence>
<evidence type="ECO:0000256" key="2">
    <source>
        <dbReference type="ARBA" id="ARBA00023002"/>
    </source>
</evidence>
<dbReference type="SUPFAM" id="SSF51735">
    <property type="entry name" value="NAD(P)-binding Rossmann-fold domains"/>
    <property type="match status" value="1"/>
</dbReference>
<dbReference type="RefSeq" id="WP_213306964.1">
    <property type="nucleotide sequence ID" value="NZ_JAGYVZ010000033.1"/>
</dbReference>
<evidence type="ECO:0000313" key="5">
    <source>
        <dbReference type="Proteomes" id="UP000722625"/>
    </source>
</evidence>
<reference evidence="4 5" key="1">
    <citation type="journal article" date="2018" name="Int. J. Syst. Evol. Microbiol.">
        <title>Flavobacterium chryseum sp. nov. and Flavobacterium psychroterrae sp. nov., novel environmental bacteria isolated from Antarctica.</title>
        <authorList>
            <person name="Kralova S."/>
            <person name="Svec P."/>
            <person name="Busse H.J."/>
            <person name="Stankova E."/>
            <person name="Vaczi P."/>
            <person name="Sedlacek I."/>
        </authorList>
    </citation>
    <scope>NUCLEOTIDE SEQUENCE [LARGE SCALE GENOMIC DNA]</scope>
    <source>
        <strain evidence="4 5">CCM 8827</strain>
    </source>
</reference>
<evidence type="ECO:0000256" key="3">
    <source>
        <dbReference type="RuleBase" id="RU000363"/>
    </source>
</evidence>
<dbReference type="PRINTS" id="PR00081">
    <property type="entry name" value="GDHRDH"/>
</dbReference>
<dbReference type="PANTHER" id="PTHR42901">
    <property type="entry name" value="ALCOHOL DEHYDROGENASE"/>
    <property type="match status" value="1"/>
</dbReference>
<dbReference type="Pfam" id="PF00106">
    <property type="entry name" value="adh_short"/>
    <property type="match status" value="1"/>
</dbReference>
<evidence type="ECO:0000313" key="4">
    <source>
        <dbReference type="EMBL" id="MBS7233784.1"/>
    </source>
</evidence>
<dbReference type="PRINTS" id="PR00080">
    <property type="entry name" value="SDRFAMILY"/>
</dbReference>
<dbReference type="InterPro" id="IPR036291">
    <property type="entry name" value="NAD(P)-bd_dom_sf"/>
</dbReference>
<keyword evidence="2" id="KW-0560">Oxidoreductase</keyword>
<gene>
    <name evidence="4" type="ORF">KHA90_22460</name>
</gene>
<dbReference type="Gene3D" id="3.40.50.720">
    <property type="entry name" value="NAD(P)-binding Rossmann-like Domain"/>
    <property type="match status" value="1"/>
</dbReference>
<dbReference type="Proteomes" id="UP000722625">
    <property type="component" value="Unassembled WGS sequence"/>
</dbReference>
<comment type="caution">
    <text evidence="4">The sequence shown here is derived from an EMBL/GenBank/DDBJ whole genome shotgun (WGS) entry which is preliminary data.</text>
</comment>
<dbReference type="PIRSF" id="PIRSF000126">
    <property type="entry name" value="11-beta-HSD1"/>
    <property type="match status" value="1"/>
</dbReference>
<sequence length="260" mass="28696">MKNTALITGASSGIGRELARIHAANKGDLIIVARTKEKLEILKDELQKKHGIKVLVITKDLTQRNAVQEIYQEVTALDIKVKYLINNAGFGGHGKFHERKWESDLQMIQVNILALTALTRYFLPGFVKRNDGKILNVSSTACFIPGPLQAVYYASKAYVTSFSYALSEELSDTAITVTALMPGATETEFAKTSGMDRTELFNKTAQPQEVALAGYNAMLDGKLDIVAGLTPMQKVMIAAIPFMPKKAMLKQVRKMQELNK</sequence>
<proteinExistence type="inferred from homology"/>
<protein>
    <submittedName>
        <fullName evidence="4">SDR family oxidoreductase</fullName>
    </submittedName>
</protein>
<name>A0ABS5PHM5_9FLAO</name>
<dbReference type="InterPro" id="IPR002347">
    <property type="entry name" value="SDR_fam"/>
</dbReference>
<dbReference type="PANTHER" id="PTHR42901:SF1">
    <property type="entry name" value="ALCOHOL DEHYDROGENASE"/>
    <property type="match status" value="1"/>
</dbReference>
<accession>A0ABS5PHM5</accession>